<dbReference type="Pfam" id="PF22618">
    <property type="entry name" value="RskA_N"/>
    <property type="match status" value="1"/>
</dbReference>
<dbReference type="PANTHER" id="PTHR37461:SF1">
    <property type="entry name" value="ANTI-SIGMA-K FACTOR RSKA"/>
    <property type="match status" value="1"/>
</dbReference>
<accession>A0A2W2DM72</accession>
<dbReference type="GO" id="GO:0006417">
    <property type="term" value="P:regulation of translation"/>
    <property type="evidence" value="ECO:0007669"/>
    <property type="project" value="TreeGrafter"/>
</dbReference>
<evidence type="ECO:0000256" key="9">
    <source>
        <dbReference type="ARBA" id="ARBA00029829"/>
    </source>
</evidence>
<evidence type="ECO:0000313" key="14">
    <source>
        <dbReference type="Proteomes" id="UP000248627"/>
    </source>
</evidence>
<evidence type="ECO:0000259" key="12">
    <source>
        <dbReference type="Pfam" id="PF22618"/>
    </source>
</evidence>
<keyword evidence="4" id="KW-0812">Transmembrane</keyword>
<keyword evidence="3" id="KW-1003">Cell membrane</keyword>
<evidence type="ECO:0000256" key="10">
    <source>
        <dbReference type="ARBA" id="ARBA00030803"/>
    </source>
</evidence>
<evidence type="ECO:0000256" key="3">
    <source>
        <dbReference type="ARBA" id="ARBA00022475"/>
    </source>
</evidence>
<keyword evidence="8" id="KW-0804">Transcription</keyword>
<dbReference type="InterPro" id="IPR041916">
    <property type="entry name" value="Anti_sigma_zinc_sf"/>
</dbReference>
<evidence type="ECO:0000256" key="5">
    <source>
        <dbReference type="ARBA" id="ARBA00022989"/>
    </source>
</evidence>
<feature type="domain" description="Anti-sigma K factor RskA C-terminal" evidence="11">
    <location>
        <begin position="94"/>
        <end position="231"/>
    </location>
</feature>
<protein>
    <recommendedName>
        <fullName evidence="10">Regulator of SigK</fullName>
    </recommendedName>
    <alternativeName>
        <fullName evidence="9">Sigma-K anti-sigma factor RskA</fullName>
    </alternativeName>
</protein>
<keyword evidence="14" id="KW-1185">Reference proteome</keyword>
<evidence type="ECO:0000256" key="1">
    <source>
        <dbReference type="ARBA" id="ARBA00004167"/>
    </source>
</evidence>
<feature type="domain" description="Anti-sigma-K factor RskA N-terminal" evidence="12">
    <location>
        <begin position="6"/>
        <end position="47"/>
    </location>
</feature>
<dbReference type="Proteomes" id="UP000248627">
    <property type="component" value="Unassembled WGS sequence"/>
</dbReference>
<dbReference type="AlphaFoldDB" id="A0A2W2DM72"/>
<dbReference type="EMBL" id="POTX01000004">
    <property type="protein sequence ID" value="PZG00828.1"/>
    <property type="molecule type" value="Genomic_DNA"/>
</dbReference>
<keyword evidence="6" id="KW-0805">Transcription regulation</keyword>
<comment type="subcellular location">
    <subcellularLocation>
        <location evidence="2">Cell membrane</location>
    </subcellularLocation>
    <subcellularLocation>
        <location evidence="1">Membrane</location>
        <topology evidence="1">Single-pass membrane protein</topology>
    </subcellularLocation>
</comment>
<dbReference type="Gene3D" id="1.10.10.1320">
    <property type="entry name" value="Anti-sigma factor, zinc-finger domain"/>
    <property type="match status" value="1"/>
</dbReference>
<reference evidence="13 14" key="1">
    <citation type="submission" date="2018-01" db="EMBL/GenBank/DDBJ databases">
        <title>Draft genome sequence of Jishengella endophytica.</title>
        <authorList>
            <person name="Sahin N."/>
            <person name="Ay H."/>
            <person name="Saygin H."/>
        </authorList>
    </citation>
    <scope>NUCLEOTIDE SEQUENCE [LARGE SCALE GENOMIC DNA]</scope>
    <source>
        <strain evidence="13 14">DSM 45430</strain>
    </source>
</reference>
<evidence type="ECO:0000256" key="2">
    <source>
        <dbReference type="ARBA" id="ARBA00004236"/>
    </source>
</evidence>
<organism evidence="13 14">
    <name type="scientific">Micromonospora endophytica</name>
    <dbReference type="NCBI Taxonomy" id="515350"/>
    <lineage>
        <taxon>Bacteria</taxon>
        <taxon>Bacillati</taxon>
        <taxon>Actinomycetota</taxon>
        <taxon>Actinomycetes</taxon>
        <taxon>Micromonosporales</taxon>
        <taxon>Micromonosporaceae</taxon>
        <taxon>Micromonospora</taxon>
    </lineage>
</organism>
<dbReference type="PANTHER" id="PTHR37461">
    <property type="entry name" value="ANTI-SIGMA-K FACTOR RSKA"/>
    <property type="match status" value="1"/>
</dbReference>
<dbReference type="InterPro" id="IPR051474">
    <property type="entry name" value="Anti-sigma-K/W_factor"/>
</dbReference>
<evidence type="ECO:0000256" key="7">
    <source>
        <dbReference type="ARBA" id="ARBA00023136"/>
    </source>
</evidence>
<dbReference type="Pfam" id="PF10099">
    <property type="entry name" value="RskA_C"/>
    <property type="match status" value="1"/>
</dbReference>
<dbReference type="RefSeq" id="WP_111241380.1">
    <property type="nucleotide sequence ID" value="NZ_AP023358.1"/>
</dbReference>
<dbReference type="GO" id="GO:0016989">
    <property type="term" value="F:sigma factor antagonist activity"/>
    <property type="evidence" value="ECO:0007669"/>
    <property type="project" value="TreeGrafter"/>
</dbReference>
<evidence type="ECO:0000256" key="8">
    <source>
        <dbReference type="ARBA" id="ARBA00023163"/>
    </source>
</evidence>
<dbReference type="GO" id="GO:0005886">
    <property type="term" value="C:plasma membrane"/>
    <property type="evidence" value="ECO:0007669"/>
    <property type="project" value="UniProtKB-SubCell"/>
</dbReference>
<evidence type="ECO:0000256" key="6">
    <source>
        <dbReference type="ARBA" id="ARBA00023015"/>
    </source>
</evidence>
<evidence type="ECO:0000256" key="4">
    <source>
        <dbReference type="ARBA" id="ARBA00022692"/>
    </source>
</evidence>
<proteinExistence type="predicted"/>
<dbReference type="InterPro" id="IPR018764">
    <property type="entry name" value="RskA_C"/>
</dbReference>
<keyword evidence="5" id="KW-1133">Transmembrane helix</keyword>
<evidence type="ECO:0000313" key="13">
    <source>
        <dbReference type="EMBL" id="PZG00828.1"/>
    </source>
</evidence>
<gene>
    <name evidence="13" type="ORF">C1I93_01505</name>
</gene>
<sequence>MSGDIHTLAGAYALDAVDDLERTAFERHLAACETCRLEVAELRETAARLADDVPDNAALPAGLRERTLALAARTPQERVDSPTGRRLGGWRQWVAAAVVAAVAAAGSSAVTWALVDRNQPDRTVAEQTRRIAEVIGAPDARVFQGTIDGGGSATLVASAQRDQAVVVLRDLPSPGTGRAYQLWLIPTTGAARQAGLLPGGDTTATTVVGPLVDVQAFGVSNEPEAGSPAPTDVVALLPLE</sequence>
<dbReference type="OrthoDB" id="153510at2"/>
<dbReference type="InterPro" id="IPR053877">
    <property type="entry name" value="RskA_N"/>
</dbReference>
<comment type="caution">
    <text evidence="13">The sequence shown here is derived from an EMBL/GenBank/DDBJ whole genome shotgun (WGS) entry which is preliminary data.</text>
</comment>
<name>A0A2W2DM72_9ACTN</name>
<keyword evidence="7" id="KW-0472">Membrane</keyword>
<evidence type="ECO:0000259" key="11">
    <source>
        <dbReference type="Pfam" id="PF10099"/>
    </source>
</evidence>